<reference evidence="1" key="1">
    <citation type="journal article" date="2020" name="Nature">
        <title>Giant virus diversity and host interactions through global metagenomics.</title>
        <authorList>
            <person name="Schulz F."/>
            <person name="Roux S."/>
            <person name="Paez-Espino D."/>
            <person name="Jungbluth S."/>
            <person name="Walsh D.A."/>
            <person name="Denef V.J."/>
            <person name="McMahon K.D."/>
            <person name="Konstantinidis K.T."/>
            <person name="Eloe-Fadrosh E.A."/>
            <person name="Kyrpides N.C."/>
            <person name="Woyke T."/>
        </authorList>
    </citation>
    <scope>NUCLEOTIDE SEQUENCE</scope>
    <source>
        <strain evidence="1">GVMAG-M-3300023174-111</strain>
    </source>
</reference>
<organism evidence="1">
    <name type="scientific">viral metagenome</name>
    <dbReference type="NCBI Taxonomy" id="1070528"/>
    <lineage>
        <taxon>unclassified sequences</taxon>
        <taxon>metagenomes</taxon>
        <taxon>organismal metagenomes</taxon>
    </lineage>
</organism>
<sequence length="172" mass="18672">MATFVPTLSVPFITSSQTSSANLGGPFQGYSPQQTLLNFKDSQNVIARRVLVKSWNTPYARGTVNGYGRITTPFRAVNNSGDFLSRTNYICGGPNPTNASRPGRKVSIGAIISACDKTGVPASSCNVKFVADSSDYIKFKKYQALNRNFNELKHGGDQSHSSYAPLLAVRRK</sequence>
<dbReference type="EMBL" id="MN739530">
    <property type="protein sequence ID" value="QHT10808.1"/>
    <property type="molecule type" value="Genomic_DNA"/>
</dbReference>
<dbReference type="AlphaFoldDB" id="A0A6C0D210"/>
<evidence type="ECO:0000313" key="1">
    <source>
        <dbReference type="EMBL" id="QHT10808.1"/>
    </source>
</evidence>
<proteinExistence type="predicted"/>
<protein>
    <submittedName>
        <fullName evidence="1">Uncharacterized protein</fullName>
    </submittedName>
</protein>
<accession>A0A6C0D210</accession>
<name>A0A6C0D210_9ZZZZ</name>